<reference evidence="2 3" key="1">
    <citation type="submission" date="2024-03" db="EMBL/GenBank/DDBJ databases">
        <title>Draft genome sequence of Pseudonocardia carboxydivorans JCM 14827.</title>
        <authorList>
            <person name="Duangmal K."/>
        </authorList>
    </citation>
    <scope>NUCLEOTIDE SEQUENCE [LARGE SCALE GENOMIC DNA]</scope>
    <source>
        <strain evidence="2 3">JCM 14827</strain>
    </source>
</reference>
<dbReference type="RefSeq" id="WP_346108847.1">
    <property type="nucleotide sequence ID" value="NZ_BAAAOD010000109.1"/>
</dbReference>
<protein>
    <recommendedName>
        <fullName evidence="4">DoxX family membrane protein</fullName>
    </recommendedName>
</protein>
<dbReference type="EMBL" id="JBBPIX010000007">
    <property type="protein sequence ID" value="MEK6465086.1"/>
    <property type="molecule type" value="Genomic_DNA"/>
</dbReference>
<feature type="transmembrane region" description="Helical" evidence="1">
    <location>
        <begin position="44"/>
        <end position="68"/>
    </location>
</feature>
<proteinExistence type="predicted"/>
<gene>
    <name evidence="2" type="ORF">WG925_15170</name>
</gene>
<feature type="transmembrane region" description="Helical" evidence="1">
    <location>
        <begin position="115"/>
        <end position="134"/>
    </location>
</feature>
<evidence type="ECO:0000313" key="3">
    <source>
        <dbReference type="Proteomes" id="UP001367513"/>
    </source>
</evidence>
<organism evidence="2 3">
    <name type="scientific">Pseudonocardia alni subsp. carboxydivorans</name>
    <dbReference type="NCBI Taxonomy" id="415010"/>
    <lineage>
        <taxon>Bacteria</taxon>
        <taxon>Bacillati</taxon>
        <taxon>Actinomycetota</taxon>
        <taxon>Actinomycetes</taxon>
        <taxon>Pseudonocardiales</taxon>
        <taxon>Pseudonocardiaceae</taxon>
        <taxon>Pseudonocardia</taxon>
    </lineage>
</organism>
<keyword evidence="3" id="KW-1185">Reference proteome</keyword>
<keyword evidence="1" id="KW-1133">Transmembrane helix</keyword>
<dbReference type="Proteomes" id="UP001367513">
    <property type="component" value="Unassembled WGS sequence"/>
</dbReference>
<accession>A0ABU9AGN5</accession>
<sequence>MTSGGTVHAVRTTARLLLGAFLVAAGVAHLLVPAEFLAQVPPFLPAPGAVVLVSGLVEIAVGAAVLLAPARLRPHAGLVAAALFVLVFPGNVAQYVTGTDAFGLDSDGARATRLLVQPLLLVWALWACGSGVLLRRGRRRVA</sequence>
<feature type="transmembrane region" description="Helical" evidence="1">
    <location>
        <begin position="12"/>
        <end position="32"/>
    </location>
</feature>
<comment type="caution">
    <text evidence="2">The sequence shown here is derived from an EMBL/GenBank/DDBJ whole genome shotgun (WGS) entry which is preliminary data.</text>
</comment>
<dbReference type="PANTHER" id="PTHR36974:SF1">
    <property type="entry name" value="DOXX FAMILY MEMBRANE PROTEIN"/>
    <property type="match status" value="1"/>
</dbReference>
<evidence type="ECO:0000313" key="2">
    <source>
        <dbReference type="EMBL" id="MEK6465086.1"/>
    </source>
</evidence>
<evidence type="ECO:0008006" key="4">
    <source>
        <dbReference type="Google" id="ProtNLM"/>
    </source>
</evidence>
<name>A0ABU9AGN5_PSEA5</name>
<evidence type="ECO:0000256" key="1">
    <source>
        <dbReference type="SAM" id="Phobius"/>
    </source>
</evidence>
<keyword evidence="1" id="KW-0472">Membrane</keyword>
<feature type="transmembrane region" description="Helical" evidence="1">
    <location>
        <begin position="75"/>
        <end position="95"/>
    </location>
</feature>
<dbReference type="PANTHER" id="PTHR36974">
    <property type="entry name" value="MEMBRANE PROTEIN-RELATED"/>
    <property type="match status" value="1"/>
</dbReference>
<keyword evidence="1" id="KW-0812">Transmembrane</keyword>